<feature type="region of interest" description="Disordered" evidence="1">
    <location>
        <begin position="221"/>
        <end position="246"/>
    </location>
</feature>
<accession>A0A0E0QCB7</accession>
<dbReference type="HOGENOM" id="CLU_753132_0_0_1"/>
<keyword evidence="3" id="KW-1185">Reference proteome</keyword>
<dbReference type="AlphaFoldDB" id="A0A0E0QCB7"/>
<reference evidence="2" key="2">
    <citation type="submission" date="2015-06" db="UniProtKB">
        <authorList>
            <consortium name="EnsemblPlants"/>
        </authorList>
    </citation>
    <scope>IDENTIFICATION</scope>
</reference>
<evidence type="ECO:0000313" key="2">
    <source>
        <dbReference type="EnsemblPlants" id="ORUFI07G26270.1"/>
    </source>
</evidence>
<dbReference type="EnsemblPlants" id="ORUFI07G26270.1">
    <property type="protein sequence ID" value="ORUFI07G26270.1"/>
    <property type="gene ID" value="ORUFI07G26270"/>
</dbReference>
<protein>
    <submittedName>
        <fullName evidence="2">Uncharacterized protein</fullName>
    </submittedName>
</protein>
<feature type="region of interest" description="Disordered" evidence="1">
    <location>
        <begin position="172"/>
        <end position="203"/>
    </location>
</feature>
<dbReference type="Gene3D" id="3.40.462.20">
    <property type="match status" value="1"/>
</dbReference>
<evidence type="ECO:0000256" key="1">
    <source>
        <dbReference type="SAM" id="MobiDB-lite"/>
    </source>
</evidence>
<dbReference type="eggNOG" id="ENOG502QVGN">
    <property type="taxonomic scope" value="Eukaryota"/>
</dbReference>
<dbReference type="PANTHER" id="PTHR32448">
    <property type="entry name" value="OS08G0158400 PROTEIN"/>
    <property type="match status" value="1"/>
</dbReference>
<feature type="compositionally biased region" description="Basic residues" evidence="1">
    <location>
        <begin position="183"/>
        <end position="192"/>
    </location>
</feature>
<dbReference type="Proteomes" id="UP000008022">
    <property type="component" value="Unassembled WGS sequence"/>
</dbReference>
<sequence>MGTYVGTRLGLVAAMADTFPELSVTASDCIEMMWIQSMLYFAFYGMGKPLEMLLDRGTSKPDKYLKAKPDSDGAGLLILDPYGGEMVSVAPAVTPFPHRQALYNIQCYGFWSKSGAAAAEKHMGWMRGLYDEMEPYVSKNPRGGTAAIAAVTGSLAVCRSWRGGIWLQGQSWHSPMGGEKGVGRRGKARRRRPPADVVPNDRERSRHGLAHVRGVARVPTTTAMSSSSARVRAGASASSRWPSSYPGLPPRHDGQALIPQAHSRPHRAAQKPMCSGVPELRLSSAEANARLRRIVYEVNSIYSTLRSQRPRCMRPFPKRLPPPSFLFAASLLPTHRRVSSSGFYLPPPPNNHHPSPCWSPATTHLSRD</sequence>
<name>A0A0E0QCB7_ORYRU</name>
<feature type="compositionally biased region" description="Low complexity" evidence="1">
    <location>
        <begin position="223"/>
        <end position="240"/>
    </location>
</feature>
<organism evidence="2 3">
    <name type="scientific">Oryza rufipogon</name>
    <name type="common">Brownbeard rice</name>
    <name type="synonym">Asian wild rice</name>
    <dbReference type="NCBI Taxonomy" id="4529"/>
    <lineage>
        <taxon>Eukaryota</taxon>
        <taxon>Viridiplantae</taxon>
        <taxon>Streptophyta</taxon>
        <taxon>Embryophyta</taxon>
        <taxon>Tracheophyta</taxon>
        <taxon>Spermatophyta</taxon>
        <taxon>Magnoliopsida</taxon>
        <taxon>Liliopsida</taxon>
        <taxon>Poales</taxon>
        <taxon>Poaceae</taxon>
        <taxon>BOP clade</taxon>
        <taxon>Oryzoideae</taxon>
        <taxon>Oryzeae</taxon>
        <taxon>Oryzinae</taxon>
        <taxon>Oryza</taxon>
    </lineage>
</organism>
<reference evidence="3" key="1">
    <citation type="submission" date="2013-06" db="EMBL/GenBank/DDBJ databases">
        <authorList>
            <person name="Zhao Q."/>
        </authorList>
    </citation>
    <scope>NUCLEOTIDE SEQUENCE</scope>
    <source>
        <strain evidence="3">cv. W1943</strain>
    </source>
</reference>
<proteinExistence type="predicted"/>
<evidence type="ECO:0000313" key="3">
    <source>
        <dbReference type="Proteomes" id="UP000008022"/>
    </source>
</evidence>
<dbReference type="Gramene" id="ORUFI07G26270.1">
    <property type="protein sequence ID" value="ORUFI07G26270.1"/>
    <property type="gene ID" value="ORUFI07G26270"/>
</dbReference>
<dbReference type="STRING" id="4529.A0A0E0QCB7"/>